<dbReference type="FunFam" id="1.20.1050.60:FF:000002">
    <property type="entry name" value="Glycosyl hydrolase family 92"/>
    <property type="match status" value="1"/>
</dbReference>
<protein>
    <submittedName>
        <fullName evidence="5">Glycosyl hydrolase family 92-domain-containing protein</fullName>
    </submittedName>
</protein>
<dbReference type="InterPro" id="IPR041371">
    <property type="entry name" value="GH92_N"/>
</dbReference>
<dbReference type="FunFam" id="1.20.1610.10:FF:000002">
    <property type="entry name" value="Alpha-1,2-mannosidase family protein"/>
    <property type="match status" value="1"/>
</dbReference>
<name>A0AAV9I226_9PEZI</name>
<evidence type="ECO:0000256" key="1">
    <source>
        <dbReference type="SAM" id="MobiDB-lite"/>
    </source>
</evidence>
<proteinExistence type="predicted"/>
<feature type="chain" id="PRO_5044001370" evidence="2">
    <location>
        <begin position="21"/>
        <end position="834"/>
    </location>
</feature>
<dbReference type="Pfam" id="PF07971">
    <property type="entry name" value="Glyco_hydro_92"/>
    <property type="match status" value="1"/>
</dbReference>
<sequence>MIFLLLVWPLLAIGAEEIGAFDPLAYVDPLIGASNGGNVFPGASMPYGLAKAVADTNSTSNQGGFTMDGAMVTGFSGMHDSGTGGSPSLGNFPLFPYTNCPGGDVNQCVFPKKSRAAFGSFSNNSVNAKPGTFGITLDSGIRADMTATHHVSLFKFTFPNLGSDGQPAQPLILQDLSDLSDSRQDNGTVSVDPTTGRITGHARFLPSFGLGNYLLYFCTDFSGSDILDSGIFVNSRASTGVQNLTISRGINGYPLPGGAFVRFNSASEPILVRSATSYISVAQACQNAEREIPDFDFQVVSEAATKAWREKLKPVKVSTSGVSGSVLTNFYSGIYRTMINPQNMTGENPLWSSSEPYFDSFYCIWDLFRSQLPFLTIVDPSAVAEMVRSLIDTYRHTGWLPDCRMSLNKGYTQGGSNADNVLADAYIKGIHEGINWEDGYAAVVKDAEVEPYDWCCEGRGGLDSWKSLGYIPVQDFDYKGFGTMTRSISRTLEYAYNDFCISQIASGLKKTTDMEKYLESSGNWQNLYRPDQNSSWWNGTDTGFTGFFQPRFLNQTWGYQNPLNCSNLDPFSVCSLQNTGRETFESSIWEYGFFVPHDQATLITLYGGPEAFVNRLNYLHDANITYIGNEPAFLTVFQYHYAGRPALSGLRARSYIPAYFEPSPGGLPGNDDSGAMGSFLAFSMLGLFPNPGQNVYLITPPFFESVEITTGGALGAQKNNKTVAARVRSINFDGGNRNLYIQSATLDGKPFTRSWIDHSFFTQGKELVLTLGAEESDWGRRAEDLPPSLGRYRGFDRGNGTVKVKKGGETPLGRRNDGSFEGGMFSRPSWGMYR</sequence>
<dbReference type="Gene3D" id="1.20.1050.60">
    <property type="entry name" value="alpha-1,2-mannosidase"/>
    <property type="match status" value="1"/>
</dbReference>
<dbReference type="PANTHER" id="PTHR12143">
    <property type="entry name" value="PEPTIDE N-GLYCANASE PNGASE -RELATED"/>
    <property type="match status" value="1"/>
</dbReference>
<accession>A0AAV9I226</accession>
<dbReference type="InterPro" id="IPR008928">
    <property type="entry name" value="6-hairpin_glycosidase_sf"/>
</dbReference>
<dbReference type="AlphaFoldDB" id="A0AAV9I226"/>
<dbReference type="Gene3D" id="2.70.98.10">
    <property type="match status" value="1"/>
</dbReference>
<dbReference type="GO" id="GO:0006516">
    <property type="term" value="P:glycoprotein catabolic process"/>
    <property type="evidence" value="ECO:0007669"/>
    <property type="project" value="TreeGrafter"/>
</dbReference>
<dbReference type="Pfam" id="PF17678">
    <property type="entry name" value="Glyco_hydro_92N"/>
    <property type="match status" value="1"/>
</dbReference>
<comment type="caution">
    <text evidence="5">The sequence shown here is derived from an EMBL/GenBank/DDBJ whole genome shotgun (WGS) entry which is preliminary data.</text>
</comment>
<dbReference type="InterPro" id="IPR005887">
    <property type="entry name" value="GH92_a_mannosidase_put"/>
</dbReference>
<dbReference type="InterPro" id="IPR050883">
    <property type="entry name" value="PNGase"/>
</dbReference>
<dbReference type="GO" id="GO:0000224">
    <property type="term" value="F:peptide-N4-(N-acetyl-beta-glucosaminyl)asparagine amidase activity"/>
    <property type="evidence" value="ECO:0007669"/>
    <property type="project" value="TreeGrafter"/>
</dbReference>
<dbReference type="InterPro" id="IPR012939">
    <property type="entry name" value="Glyco_hydro_92"/>
</dbReference>
<evidence type="ECO:0000256" key="2">
    <source>
        <dbReference type="SAM" id="SignalP"/>
    </source>
</evidence>
<organism evidence="5 6">
    <name type="scientific">Cladorrhinum samala</name>
    <dbReference type="NCBI Taxonomy" id="585594"/>
    <lineage>
        <taxon>Eukaryota</taxon>
        <taxon>Fungi</taxon>
        <taxon>Dikarya</taxon>
        <taxon>Ascomycota</taxon>
        <taxon>Pezizomycotina</taxon>
        <taxon>Sordariomycetes</taxon>
        <taxon>Sordariomycetidae</taxon>
        <taxon>Sordariales</taxon>
        <taxon>Podosporaceae</taxon>
        <taxon>Cladorrhinum</taxon>
    </lineage>
</organism>
<keyword evidence="2" id="KW-0732">Signal</keyword>
<evidence type="ECO:0000313" key="6">
    <source>
        <dbReference type="Proteomes" id="UP001321749"/>
    </source>
</evidence>
<keyword evidence="6" id="KW-1185">Reference proteome</keyword>
<reference evidence="5" key="2">
    <citation type="submission" date="2023-06" db="EMBL/GenBank/DDBJ databases">
        <authorList>
            <consortium name="Lawrence Berkeley National Laboratory"/>
            <person name="Mondo S.J."/>
            <person name="Hensen N."/>
            <person name="Bonometti L."/>
            <person name="Westerberg I."/>
            <person name="Brannstrom I.O."/>
            <person name="Guillou S."/>
            <person name="Cros-Aarteil S."/>
            <person name="Calhoun S."/>
            <person name="Haridas S."/>
            <person name="Kuo A."/>
            <person name="Pangilinan J."/>
            <person name="Riley R."/>
            <person name="Labutti K."/>
            <person name="Andreopoulos B."/>
            <person name="Lipzen A."/>
            <person name="Chen C."/>
            <person name="Yanf M."/>
            <person name="Daum C."/>
            <person name="Ng V."/>
            <person name="Clum A."/>
            <person name="Steindorff A."/>
            <person name="Ohm R."/>
            <person name="Martin F."/>
            <person name="Silar P."/>
            <person name="Natvig D."/>
            <person name="Lalanne C."/>
            <person name="Gautier V."/>
            <person name="Ament-Velasquez S.L."/>
            <person name="Kruys A."/>
            <person name="Hutchinson M.I."/>
            <person name="Powell A.J."/>
            <person name="Barry K."/>
            <person name="Miller A.N."/>
            <person name="Grigoriev I.V."/>
            <person name="Debuchy R."/>
            <person name="Gladieux P."/>
            <person name="Thoren M.H."/>
            <person name="Johannesson H."/>
        </authorList>
    </citation>
    <scope>NUCLEOTIDE SEQUENCE</scope>
    <source>
        <strain evidence="5">PSN324</strain>
    </source>
</reference>
<dbReference type="GO" id="GO:0005634">
    <property type="term" value="C:nucleus"/>
    <property type="evidence" value="ECO:0007669"/>
    <property type="project" value="TreeGrafter"/>
</dbReference>
<evidence type="ECO:0000259" key="3">
    <source>
        <dbReference type="Pfam" id="PF07971"/>
    </source>
</evidence>
<evidence type="ECO:0000259" key="4">
    <source>
        <dbReference type="Pfam" id="PF17678"/>
    </source>
</evidence>
<keyword evidence="5" id="KW-0378">Hydrolase</keyword>
<dbReference type="PANTHER" id="PTHR12143:SF25">
    <property type="entry name" value="FAMILY PROTEIN, PUTATIVE (AFU_ORTHOLOGUE AFUA_1G10790)-RELATED"/>
    <property type="match status" value="1"/>
</dbReference>
<feature type="region of interest" description="Disordered" evidence="1">
    <location>
        <begin position="800"/>
        <end position="820"/>
    </location>
</feature>
<feature type="compositionally biased region" description="Basic and acidic residues" evidence="1">
    <location>
        <begin position="806"/>
        <end position="818"/>
    </location>
</feature>
<dbReference type="Gene3D" id="3.30.2080.10">
    <property type="entry name" value="GH92 mannosidase domain"/>
    <property type="match status" value="1"/>
</dbReference>
<feature type="signal peptide" evidence="2">
    <location>
        <begin position="1"/>
        <end position="20"/>
    </location>
</feature>
<dbReference type="InterPro" id="IPR014718">
    <property type="entry name" value="GH-type_carb-bd"/>
</dbReference>
<dbReference type="GO" id="GO:0005829">
    <property type="term" value="C:cytosol"/>
    <property type="evidence" value="ECO:0007669"/>
    <property type="project" value="TreeGrafter"/>
</dbReference>
<dbReference type="FunFam" id="3.30.2080.10:FF:000001">
    <property type="entry name" value="Alpha-1,2-mannosidase subfamily"/>
    <property type="match status" value="1"/>
</dbReference>
<dbReference type="GO" id="GO:0030246">
    <property type="term" value="F:carbohydrate binding"/>
    <property type="evidence" value="ECO:0007669"/>
    <property type="project" value="InterPro"/>
</dbReference>
<evidence type="ECO:0000313" key="5">
    <source>
        <dbReference type="EMBL" id="KAK4465862.1"/>
    </source>
</evidence>
<reference evidence="5" key="1">
    <citation type="journal article" date="2023" name="Mol. Phylogenet. Evol.">
        <title>Genome-scale phylogeny and comparative genomics of the fungal order Sordariales.</title>
        <authorList>
            <person name="Hensen N."/>
            <person name="Bonometti L."/>
            <person name="Westerberg I."/>
            <person name="Brannstrom I.O."/>
            <person name="Guillou S."/>
            <person name="Cros-Aarteil S."/>
            <person name="Calhoun S."/>
            <person name="Haridas S."/>
            <person name="Kuo A."/>
            <person name="Mondo S."/>
            <person name="Pangilinan J."/>
            <person name="Riley R."/>
            <person name="LaButti K."/>
            <person name="Andreopoulos B."/>
            <person name="Lipzen A."/>
            <person name="Chen C."/>
            <person name="Yan M."/>
            <person name="Daum C."/>
            <person name="Ng V."/>
            <person name="Clum A."/>
            <person name="Steindorff A."/>
            <person name="Ohm R.A."/>
            <person name="Martin F."/>
            <person name="Silar P."/>
            <person name="Natvig D.O."/>
            <person name="Lalanne C."/>
            <person name="Gautier V."/>
            <person name="Ament-Velasquez S.L."/>
            <person name="Kruys A."/>
            <person name="Hutchinson M.I."/>
            <person name="Powell A.J."/>
            <person name="Barry K."/>
            <person name="Miller A.N."/>
            <person name="Grigoriev I.V."/>
            <person name="Debuchy R."/>
            <person name="Gladieux P."/>
            <person name="Hiltunen Thoren M."/>
            <person name="Johannesson H."/>
        </authorList>
    </citation>
    <scope>NUCLEOTIDE SEQUENCE</scope>
    <source>
        <strain evidence="5">PSN324</strain>
    </source>
</reference>
<dbReference type="EMBL" id="MU864936">
    <property type="protein sequence ID" value="KAK4465862.1"/>
    <property type="molecule type" value="Genomic_DNA"/>
</dbReference>
<dbReference type="Proteomes" id="UP001321749">
    <property type="component" value="Unassembled WGS sequence"/>
</dbReference>
<feature type="domain" description="Glycosyl hydrolase family 92" evidence="3">
    <location>
        <begin position="283"/>
        <end position="772"/>
    </location>
</feature>
<feature type="domain" description="Glycosyl hydrolase family 92 N-terminal" evidence="4">
    <location>
        <begin position="26"/>
        <end position="277"/>
    </location>
</feature>
<dbReference type="Gene3D" id="1.20.1610.10">
    <property type="entry name" value="alpha-1,2-mannosidases domains"/>
    <property type="match status" value="1"/>
</dbReference>
<dbReference type="FunFam" id="2.70.98.10:FF:000010">
    <property type="entry name" value="Alpha-1,2-mannosidase family protein"/>
    <property type="match status" value="1"/>
</dbReference>
<dbReference type="NCBIfam" id="TIGR01180">
    <property type="entry name" value="aman2_put"/>
    <property type="match status" value="1"/>
</dbReference>
<dbReference type="SUPFAM" id="SSF48208">
    <property type="entry name" value="Six-hairpin glycosidases"/>
    <property type="match status" value="1"/>
</dbReference>
<gene>
    <name evidence="5" type="ORF">QBC42DRAFT_333108</name>
</gene>
<dbReference type="GO" id="GO:0005975">
    <property type="term" value="P:carbohydrate metabolic process"/>
    <property type="evidence" value="ECO:0007669"/>
    <property type="project" value="InterPro"/>
</dbReference>